<dbReference type="EMBL" id="SHKW01000001">
    <property type="protein sequence ID" value="RZU41928.1"/>
    <property type="molecule type" value="Genomic_DNA"/>
</dbReference>
<keyword evidence="3" id="KW-0418">Kinase</keyword>
<organism evidence="3 4">
    <name type="scientific">Edaphobacter modestus</name>
    <dbReference type="NCBI Taxonomy" id="388466"/>
    <lineage>
        <taxon>Bacteria</taxon>
        <taxon>Pseudomonadati</taxon>
        <taxon>Acidobacteriota</taxon>
        <taxon>Terriglobia</taxon>
        <taxon>Terriglobales</taxon>
        <taxon>Acidobacteriaceae</taxon>
        <taxon>Edaphobacter</taxon>
    </lineage>
</organism>
<evidence type="ECO:0000313" key="3">
    <source>
        <dbReference type="EMBL" id="RZU41928.1"/>
    </source>
</evidence>
<dbReference type="InterPro" id="IPR003594">
    <property type="entry name" value="HATPase_dom"/>
</dbReference>
<keyword evidence="1" id="KW-1133">Transmembrane helix</keyword>
<dbReference type="Pfam" id="PF02518">
    <property type="entry name" value="HATPase_c"/>
    <property type="match status" value="1"/>
</dbReference>
<keyword evidence="1" id="KW-0472">Membrane</keyword>
<feature type="domain" description="Histidine kinase/HSP90-like ATPase" evidence="2">
    <location>
        <begin position="270"/>
        <end position="373"/>
    </location>
</feature>
<feature type="transmembrane region" description="Helical" evidence="1">
    <location>
        <begin position="93"/>
        <end position="114"/>
    </location>
</feature>
<proteinExistence type="predicted"/>
<dbReference type="AlphaFoldDB" id="A0A4Q7YW84"/>
<dbReference type="SMART" id="SM00387">
    <property type="entry name" value="HATPase_c"/>
    <property type="match status" value="1"/>
</dbReference>
<feature type="transmembrane region" description="Helical" evidence="1">
    <location>
        <begin position="20"/>
        <end position="39"/>
    </location>
</feature>
<dbReference type="InterPro" id="IPR036890">
    <property type="entry name" value="HATPase_C_sf"/>
</dbReference>
<name>A0A4Q7YW84_9BACT</name>
<sequence length="386" mass="44224">MRNTQLTFTRWKNETQQPIWMHPLIFISGATSLGLLFALQEWNSRLRFWNEPHVALSLLLQAWGAQYFIWGILCWILWWTLRYRINTANLKTILLFFVPLSILTSVLEETIWVLLFPRLPMGRPPMPFLQRLSFHLDAELVDSLVLFWSAFFLFRGVGYYQSYREKDRIACQLESQLAQAQMRALRMQLNPHFLFNTMNGISSLMRTDVAAADLMLEQLSRLLRITLHRGEAQFIPLSDEMEFIEMYLAMQDRRYAGRVQQQMSVDPHVHDAIVPTMILQPIVENAYAHGLSRLSSNGVLSIEATCQGSTLRLSVTNTGVGLNGAKQKATGNGVGLANVQDRLRMHYGVDHTFSISELEGSLVQVVMTLPLRFSERPIEQTTGYGA</sequence>
<protein>
    <submittedName>
        <fullName evidence="3">Histidine kinase</fullName>
    </submittedName>
</protein>
<evidence type="ECO:0000313" key="4">
    <source>
        <dbReference type="Proteomes" id="UP000292958"/>
    </source>
</evidence>
<evidence type="ECO:0000259" key="2">
    <source>
        <dbReference type="SMART" id="SM00387"/>
    </source>
</evidence>
<dbReference type="PANTHER" id="PTHR34220:SF7">
    <property type="entry name" value="SENSOR HISTIDINE KINASE YPDA"/>
    <property type="match status" value="1"/>
</dbReference>
<dbReference type="InterPro" id="IPR010559">
    <property type="entry name" value="Sig_transdc_His_kin_internal"/>
</dbReference>
<dbReference type="InterPro" id="IPR050640">
    <property type="entry name" value="Bact_2-comp_sensor_kinase"/>
</dbReference>
<dbReference type="PANTHER" id="PTHR34220">
    <property type="entry name" value="SENSOR HISTIDINE KINASE YPDA"/>
    <property type="match status" value="1"/>
</dbReference>
<comment type="caution">
    <text evidence="3">The sequence shown here is derived from an EMBL/GenBank/DDBJ whole genome shotgun (WGS) entry which is preliminary data.</text>
</comment>
<dbReference type="Pfam" id="PF06580">
    <property type="entry name" value="His_kinase"/>
    <property type="match status" value="1"/>
</dbReference>
<feature type="transmembrane region" description="Helical" evidence="1">
    <location>
        <begin position="59"/>
        <end position="81"/>
    </location>
</feature>
<dbReference type="GO" id="GO:0016020">
    <property type="term" value="C:membrane"/>
    <property type="evidence" value="ECO:0007669"/>
    <property type="project" value="InterPro"/>
</dbReference>
<keyword evidence="4" id="KW-1185">Reference proteome</keyword>
<dbReference type="Proteomes" id="UP000292958">
    <property type="component" value="Unassembled WGS sequence"/>
</dbReference>
<keyword evidence="3" id="KW-0808">Transferase</keyword>
<dbReference type="OrthoDB" id="105609at2"/>
<accession>A0A4Q7YW84</accession>
<dbReference type="RefSeq" id="WP_130419755.1">
    <property type="nucleotide sequence ID" value="NZ_SHKW01000001.1"/>
</dbReference>
<keyword evidence="1" id="KW-0812">Transmembrane</keyword>
<dbReference type="Gene3D" id="3.30.565.10">
    <property type="entry name" value="Histidine kinase-like ATPase, C-terminal domain"/>
    <property type="match status" value="1"/>
</dbReference>
<dbReference type="GO" id="GO:0000155">
    <property type="term" value="F:phosphorelay sensor kinase activity"/>
    <property type="evidence" value="ECO:0007669"/>
    <property type="project" value="InterPro"/>
</dbReference>
<reference evidence="3 4" key="1">
    <citation type="submission" date="2019-02" db="EMBL/GenBank/DDBJ databases">
        <title>Genomic Encyclopedia of Archaeal and Bacterial Type Strains, Phase II (KMG-II): from individual species to whole genera.</title>
        <authorList>
            <person name="Goeker M."/>
        </authorList>
    </citation>
    <scope>NUCLEOTIDE SEQUENCE [LARGE SCALE GENOMIC DNA]</scope>
    <source>
        <strain evidence="3 4">DSM 18101</strain>
    </source>
</reference>
<evidence type="ECO:0000256" key="1">
    <source>
        <dbReference type="SAM" id="Phobius"/>
    </source>
</evidence>
<dbReference type="SUPFAM" id="SSF55874">
    <property type="entry name" value="ATPase domain of HSP90 chaperone/DNA topoisomerase II/histidine kinase"/>
    <property type="match status" value="1"/>
</dbReference>
<gene>
    <name evidence="3" type="ORF">BDD14_3470</name>
</gene>